<protein>
    <recommendedName>
        <fullName evidence="3">DUF6594 domain-containing protein</fullName>
    </recommendedName>
</protein>
<feature type="compositionally biased region" description="Basic and acidic residues" evidence="1">
    <location>
        <begin position="231"/>
        <end position="255"/>
    </location>
</feature>
<dbReference type="PANTHER" id="PTHR34502">
    <property type="entry name" value="DUF6594 DOMAIN-CONTAINING PROTEIN-RELATED"/>
    <property type="match status" value="1"/>
</dbReference>
<evidence type="ECO:0000259" key="3">
    <source>
        <dbReference type="Pfam" id="PF20237"/>
    </source>
</evidence>
<feature type="transmembrane region" description="Helical" evidence="2">
    <location>
        <begin position="332"/>
        <end position="351"/>
    </location>
</feature>
<evidence type="ECO:0000256" key="2">
    <source>
        <dbReference type="SAM" id="Phobius"/>
    </source>
</evidence>
<evidence type="ECO:0000313" key="4">
    <source>
        <dbReference type="EMBL" id="KAF2634167.1"/>
    </source>
</evidence>
<feature type="region of interest" description="Disordered" evidence="1">
    <location>
        <begin position="228"/>
        <end position="255"/>
    </location>
</feature>
<dbReference type="OrthoDB" id="5342093at2759"/>
<feature type="transmembrane region" description="Helical" evidence="2">
    <location>
        <begin position="301"/>
        <end position="320"/>
    </location>
</feature>
<evidence type="ECO:0000313" key="5">
    <source>
        <dbReference type="Proteomes" id="UP000799753"/>
    </source>
</evidence>
<proteinExistence type="predicted"/>
<keyword evidence="2" id="KW-1133">Transmembrane helix</keyword>
<accession>A0A6A6RGJ5</accession>
<dbReference type="EMBL" id="MU006858">
    <property type="protein sequence ID" value="KAF2634167.1"/>
    <property type="molecule type" value="Genomic_DNA"/>
</dbReference>
<evidence type="ECO:0000256" key="1">
    <source>
        <dbReference type="SAM" id="MobiDB-lite"/>
    </source>
</evidence>
<dbReference type="InterPro" id="IPR046529">
    <property type="entry name" value="DUF6594"/>
</dbReference>
<dbReference type="Pfam" id="PF20237">
    <property type="entry name" value="DUF6594"/>
    <property type="match status" value="1"/>
</dbReference>
<feature type="region of interest" description="Disordered" evidence="1">
    <location>
        <begin position="1"/>
        <end position="25"/>
    </location>
</feature>
<keyword evidence="2" id="KW-0812">Transmembrane</keyword>
<feature type="transmembrane region" description="Helical" evidence="2">
    <location>
        <begin position="275"/>
        <end position="295"/>
    </location>
</feature>
<organism evidence="4 5">
    <name type="scientific">Massarina eburnea CBS 473.64</name>
    <dbReference type="NCBI Taxonomy" id="1395130"/>
    <lineage>
        <taxon>Eukaryota</taxon>
        <taxon>Fungi</taxon>
        <taxon>Dikarya</taxon>
        <taxon>Ascomycota</taxon>
        <taxon>Pezizomycotina</taxon>
        <taxon>Dothideomycetes</taxon>
        <taxon>Pleosporomycetidae</taxon>
        <taxon>Pleosporales</taxon>
        <taxon>Massarineae</taxon>
        <taxon>Massarinaceae</taxon>
        <taxon>Massarina</taxon>
    </lineage>
</organism>
<sequence length="373" mass="42323">MDSELSDNSSHEEPEINPEPIDGWPKLAQTMATTPEFAAFPRFRDLNAKSLLYYQCQLTNLQSKLHTLEYQDLSDGKKWNRYGGRLVEMTESEQFKTIEEIRTVLKKYNKALLLHSQVCALPNPEPFNMRTLRKWLRHREGGKCSIFDSNGLVSTWGDLTADGDANADSLWKQFGRLVWGLVRTRTLPNNDSDLALTAPRVELDGLTHWIAVELIPFRRALMKRWKNRKSKGQDEEKNSVGKIEKIDKRRREAKKEATKKQETLVKWSKSGALKVTSTISTLVACLMPVVAISVLSQLHGLTNLLLCLAGFALLFALGIIFLTQGTSKRTEVFAATAAYVVSSSPLIIWLTNWCIGSLQSWSFSYRFLQRPSL</sequence>
<gene>
    <name evidence="4" type="ORF">P280DRAFT_464076</name>
</gene>
<dbReference type="AlphaFoldDB" id="A0A6A6RGJ5"/>
<dbReference type="Proteomes" id="UP000799753">
    <property type="component" value="Unassembled WGS sequence"/>
</dbReference>
<keyword evidence="2" id="KW-0472">Membrane</keyword>
<reference evidence="4" key="1">
    <citation type="journal article" date="2020" name="Stud. Mycol.">
        <title>101 Dothideomycetes genomes: a test case for predicting lifestyles and emergence of pathogens.</title>
        <authorList>
            <person name="Haridas S."/>
            <person name="Albert R."/>
            <person name="Binder M."/>
            <person name="Bloem J."/>
            <person name="Labutti K."/>
            <person name="Salamov A."/>
            <person name="Andreopoulos B."/>
            <person name="Baker S."/>
            <person name="Barry K."/>
            <person name="Bills G."/>
            <person name="Bluhm B."/>
            <person name="Cannon C."/>
            <person name="Castanera R."/>
            <person name="Culley D."/>
            <person name="Daum C."/>
            <person name="Ezra D."/>
            <person name="Gonzalez J."/>
            <person name="Henrissat B."/>
            <person name="Kuo A."/>
            <person name="Liang C."/>
            <person name="Lipzen A."/>
            <person name="Lutzoni F."/>
            <person name="Magnuson J."/>
            <person name="Mondo S."/>
            <person name="Nolan M."/>
            <person name="Ohm R."/>
            <person name="Pangilinan J."/>
            <person name="Park H.-J."/>
            <person name="Ramirez L."/>
            <person name="Alfaro M."/>
            <person name="Sun H."/>
            <person name="Tritt A."/>
            <person name="Yoshinaga Y."/>
            <person name="Zwiers L.-H."/>
            <person name="Turgeon B."/>
            <person name="Goodwin S."/>
            <person name="Spatafora J."/>
            <person name="Crous P."/>
            <person name="Grigoriev I."/>
        </authorList>
    </citation>
    <scope>NUCLEOTIDE SEQUENCE</scope>
    <source>
        <strain evidence="4">CBS 473.64</strain>
    </source>
</reference>
<feature type="domain" description="DUF6594" evidence="3">
    <location>
        <begin position="24"/>
        <end position="340"/>
    </location>
</feature>
<keyword evidence="5" id="KW-1185">Reference proteome</keyword>
<dbReference type="PANTHER" id="PTHR34502:SF5">
    <property type="entry name" value="DUF6594 DOMAIN-CONTAINING PROTEIN"/>
    <property type="match status" value="1"/>
</dbReference>
<name>A0A6A6RGJ5_9PLEO</name>